<dbReference type="PANTHER" id="PTHR43172">
    <property type="entry name" value="ADENYLOSUCCINATE LYASE"/>
    <property type="match status" value="1"/>
</dbReference>
<dbReference type="PATRIC" id="fig|1136941.3.peg.3791"/>
<dbReference type="PANTHER" id="PTHR43172:SF2">
    <property type="entry name" value="ADENYLOSUCCINATE LYASE C-TERMINAL DOMAIN-CONTAINING PROTEIN"/>
    <property type="match status" value="1"/>
</dbReference>
<dbReference type="InterPro" id="IPR000362">
    <property type="entry name" value="Fumarate_lyase_fam"/>
</dbReference>
<keyword evidence="5" id="KW-1185">Reference proteome</keyword>
<dbReference type="Gene3D" id="1.20.200.10">
    <property type="entry name" value="Fumarase/aspartase (Central domain)"/>
    <property type="match status" value="1"/>
</dbReference>
<dbReference type="SUPFAM" id="SSF48557">
    <property type="entry name" value="L-aspartase-like"/>
    <property type="match status" value="1"/>
</dbReference>
<sequence length="404" mass="42597">MTDLLWPGMVHADGLFGDRHYLEAMVAVEQAWLDALVEVGVAPDRGTDLRGLVDEIDLADIARDSEPGGNPAQPVVTLLRERSSNGWVHRGLTSQDVVDTALILCARAAVHRLLPELRDQVSTLVDLADRYRGALMPGRTLTQHAVPITFGLKAANWLTGVVASAERTAALGFPVQIGGAAGTLSAAVELTGSATTAREAVGSAAAALGLDEVLPWHTMRSPITAIGDALVSATDAWGVIAADVTAMSRSGSRIVSDATPGGSSTMPHKQNPTRAVLIRRAAIANPPLGQTLHAAAALAVDERPDGAWHVEWPMLADLARRTVVAGVHTSQLLSGLRVDDVAMARQARSAWSDLTAERTSIASFVGTEPSDGDYLGLTDFIVDRALAEATAFLERNAAPIYKEK</sequence>
<organism evidence="4 5">
    <name type="scientific">Gordonia phthalatica</name>
    <dbReference type="NCBI Taxonomy" id="1136941"/>
    <lineage>
        <taxon>Bacteria</taxon>
        <taxon>Bacillati</taxon>
        <taxon>Actinomycetota</taxon>
        <taxon>Actinomycetes</taxon>
        <taxon>Mycobacteriales</taxon>
        <taxon>Gordoniaceae</taxon>
        <taxon>Gordonia</taxon>
    </lineage>
</organism>
<evidence type="ECO:0000256" key="1">
    <source>
        <dbReference type="ARBA" id="ARBA00023239"/>
    </source>
</evidence>
<dbReference type="GO" id="GO:0016829">
    <property type="term" value="F:lyase activity"/>
    <property type="evidence" value="ECO:0007669"/>
    <property type="project" value="UniProtKB-KW"/>
</dbReference>
<evidence type="ECO:0000259" key="3">
    <source>
        <dbReference type="Pfam" id="PF00206"/>
    </source>
</evidence>
<protein>
    <recommendedName>
        <fullName evidence="3">Fumarate lyase N-terminal domain-containing protein</fullName>
    </recommendedName>
</protein>
<name>A0A0N9NEI5_9ACTN</name>
<evidence type="ECO:0000256" key="2">
    <source>
        <dbReference type="ARBA" id="ARBA00034772"/>
    </source>
</evidence>
<keyword evidence="1" id="KW-0456">Lyase</keyword>
<dbReference type="InterPro" id="IPR020557">
    <property type="entry name" value="Fumarate_lyase_CS"/>
</dbReference>
<evidence type="ECO:0000313" key="5">
    <source>
        <dbReference type="Proteomes" id="UP000063789"/>
    </source>
</evidence>
<accession>A0A0N9NEI5</accession>
<evidence type="ECO:0000313" key="4">
    <source>
        <dbReference type="EMBL" id="ALG86124.1"/>
    </source>
</evidence>
<gene>
    <name evidence="4" type="ORF">ACH46_18535</name>
</gene>
<dbReference type="AlphaFoldDB" id="A0A0N9NEI5"/>
<dbReference type="Pfam" id="PF00206">
    <property type="entry name" value="Lyase_1"/>
    <property type="match status" value="1"/>
</dbReference>
<dbReference type="OrthoDB" id="9768878at2"/>
<dbReference type="InterPro" id="IPR008948">
    <property type="entry name" value="L-Aspartase-like"/>
</dbReference>
<dbReference type="Proteomes" id="UP000063789">
    <property type="component" value="Chromosome"/>
</dbReference>
<feature type="domain" description="Fumarate lyase N-terminal" evidence="3">
    <location>
        <begin position="80"/>
        <end position="282"/>
    </location>
</feature>
<dbReference type="PROSITE" id="PS00163">
    <property type="entry name" value="FUMARATE_LYASES"/>
    <property type="match status" value="1"/>
</dbReference>
<dbReference type="PRINTS" id="PR00145">
    <property type="entry name" value="ARGSUCLYASE"/>
</dbReference>
<reference evidence="5" key="1">
    <citation type="submission" date="2015-06" db="EMBL/GenBank/DDBJ databases">
        <title>Complete genome sequence and metabolic analysis of phthalate degradation pathway in Gordonia sp. QH-11.</title>
        <authorList>
            <person name="Jin D."/>
            <person name="Kong X."/>
            <person name="Bai Z."/>
        </authorList>
    </citation>
    <scope>NUCLEOTIDE SEQUENCE [LARGE SCALE GENOMIC DNA]</scope>
    <source>
        <strain evidence="5">QH-11</strain>
    </source>
</reference>
<dbReference type="PRINTS" id="PR00149">
    <property type="entry name" value="FUMRATELYASE"/>
</dbReference>
<dbReference type="InterPro" id="IPR022761">
    <property type="entry name" value="Fumarate_lyase_N"/>
</dbReference>
<dbReference type="STRING" id="1136941.ACH46_18535"/>
<proteinExistence type="inferred from homology"/>
<reference evidence="4 5" key="2">
    <citation type="journal article" date="2017" name="Int. J. Syst. Evol. Microbiol.">
        <title>Gordonia phthalatica sp. nov., a di-n-butyl phthalate-degrading bacterium isolated from activated sludge.</title>
        <authorList>
            <person name="Jin D."/>
            <person name="Kong X."/>
            <person name="Jia M."/>
            <person name="Yu X."/>
            <person name="Wang X."/>
            <person name="Zhuang X."/>
            <person name="Deng Y."/>
            <person name="Bai Z."/>
        </authorList>
    </citation>
    <scope>NUCLEOTIDE SEQUENCE [LARGE SCALE GENOMIC DNA]</scope>
    <source>
        <strain evidence="4 5">QH-11</strain>
    </source>
</reference>
<dbReference type="EMBL" id="CP011853">
    <property type="protein sequence ID" value="ALG86124.1"/>
    <property type="molecule type" value="Genomic_DNA"/>
</dbReference>
<dbReference type="KEGG" id="goq:ACH46_18535"/>
<dbReference type="RefSeq" id="WP_062394229.1">
    <property type="nucleotide sequence ID" value="NZ_CP011853.1"/>
</dbReference>
<comment type="similarity">
    <text evidence="2">Belongs to the class-II fumarase/aspartase family.</text>
</comment>